<dbReference type="GO" id="GO:0047617">
    <property type="term" value="F:fatty acyl-CoA hydrolase activity"/>
    <property type="evidence" value="ECO:0007669"/>
    <property type="project" value="TreeGrafter"/>
</dbReference>
<keyword evidence="6" id="KW-1185">Reference proteome</keyword>
<dbReference type="InterPro" id="IPR016662">
    <property type="entry name" value="Acyl-CoA_thioEstase_long-chain"/>
</dbReference>
<dbReference type="GeneTree" id="ENSGT01010000222336"/>
<dbReference type="PANTHER" id="PTHR10824:SF36">
    <property type="entry name" value="ACYL-COA THIOESTERASE 17-RELATED"/>
    <property type="match status" value="1"/>
</dbReference>
<feature type="active site" description="Charge relay system" evidence="2">
    <location>
        <position position="340"/>
    </location>
</feature>
<reference evidence="5" key="3">
    <citation type="submission" date="2025-09" db="UniProtKB">
        <authorList>
            <consortium name="Ensembl"/>
        </authorList>
    </citation>
    <scope>IDENTIFICATION</scope>
</reference>
<dbReference type="InterPro" id="IPR029058">
    <property type="entry name" value="AB_hydrolase_fold"/>
</dbReference>
<feature type="domain" description="BAAT/Acyl-CoA thioester hydrolase C-terminal" evidence="4">
    <location>
        <begin position="220"/>
        <end position="431"/>
    </location>
</feature>
<protein>
    <submittedName>
        <fullName evidence="5">Acyl-CoA thioesterase 18</fullName>
    </submittedName>
</protein>
<evidence type="ECO:0000259" key="3">
    <source>
        <dbReference type="Pfam" id="PF04775"/>
    </source>
</evidence>
<reference evidence="5" key="2">
    <citation type="submission" date="2025-08" db="UniProtKB">
        <authorList>
            <consortium name="Ensembl"/>
        </authorList>
    </citation>
    <scope>IDENTIFICATION</scope>
</reference>
<evidence type="ECO:0000256" key="2">
    <source>
        <dbReference type="PIRSR" id="PIRSR016521-1"/>
    </source>
</evidence>
<dbReference type="GO" id="GO:0006631">
    <property type="term" value="P:fatty acid metabolic process"/>
    <property type="evidence" value="ECO:0007669"/>
    <property type="project" value="TreeGrafter"/>
</dbReference>
<feature type="active site" description="Charge relay system" evidence="2">
    <location>
        <position position="375"/>
    </location>
</feature>
<dbReference type="AlphaFoldDB" id="A0A671XC33"/>
<comment type="similarity">
    <text evidence="1">Belongs to the C/M/P thioester hydrolase family.</text>
</comment>
<feature type="domain" description="Acyl-CoA thioester hydrolase/bile acid-CoA amino acid N-acetyltransferase" evidence="3">
    <location>
        <begin position="28"/>
        <end position="158"/>
    </location>
</feature>
<organism evidence="5 6">
    <name type="scientific">Sparus aurata</name>
    <name type="common">Gilthead sea bream</name>
    <dbReference type="NCBI Taxonomy" id="8175"/>
    <lineage>
        <taxon>Eukaryota</taxon>
        <taxon>Metazoa</taxon>
        <taxon>Chordata</taxon>
        <taxon>Craniata</taxon>
        <taxon>Vertebrata</taxon>
        <taxon>Euteleostomi</taxon>
        <taxon>Actinopterygii</taxon>
        <taxon>Neopterygii</taxon>
        <taxon>Teleostei</taxon>
        <taxon>Neoteleostei</taxon>
        <taxon>Acanthomorphata</taxon>
        <taxon>Eupercaria</taxon>
        <taxon>Spariformes</taxon>
        <taxon>Sparidae</taxon>
        <taxon>Sparus</taxon>
    </lineage>
</organism>
<dbReference type="Proteomes" id="UP000472265">
    <property type="component" value="Chromosome 14"/>
</dbReference>
<dbReference type="GO" id="GO:0006637">
    <property type="term" value="P:acyl-CoA metabolic process"/>
    <property type="evidence" value="ECO:0007669"/>
    <property type="project" value="InterPro"/>
</dbReference>
<name>A0A671XC33_SPAAU</name>
<dbReference type="FunFam" id="2.60.40.2240:FF:000002">
    <property type="entry name" value="Acyl-CoA thioesterase 18"/>
    <property type="match status" value="1"/>
</dbReference>
<dbReference type="PANTHER" id="PTHR10824">
    <property type="entry name" value="ACYL-COENZYME A THIOESTERASE-RELATED"/>
    <property type="match status" value="1"/>
</dbReference>
<dbReference type="Gene3D" id="3.40.50.1820">
    <property type="entry name" value="alpha/beta hydrolase"/>
    <property type="match status" value="1"/>
</dbReference>
<reference evidence="5" key="1">
    <citation type="submission" date="2021-04" db="EMBL/GenBank/DDBJ databases">
        <authorList>
            <consortium name="Wellcome Sanger Institute Data Sharing"/>
        </authorList>
    </citation>
    <scope>NUCLEOTIDE SEQUENCE [LARGE SCALE GENOMIC DNA]</scope>
</reference>
<accession>A0A671XC33</accession>
<dbReference type="Gene3D" id="2.60.40.2240">
    <property type="entry name" value="Acyl-CoA thioester hydrolase/BAAT N-terminal domain"/>
    <property type="match status" value="1"/>
</dbReference>
<dbReference type="SUPFAM" id="SSF53474">
    <property type="entry name" value="alpha/beta-Hydrolases"/>
    <property type="match status" value="1"/>
</dbReference>
<evidence type="ECO:0000313" key="5">
    <source>
        <dbReference type="Ensembl" id="ENSSAUP00010046455.1"/>
    </source>
</evidence>
<evidence type="ECO:0000259" key="4">
    <source>
        <dbReference type="Pfam" id="PF08840"/>
    </source>
</evidence>
<dbReference type="InterPro" id="IPR014940">
    <property type="entry name" value="BAAT_C"/>
</dbReference>
<feature type="active site" description="Charge relay system" evidence="2">
    <location>
        <position position="248"/>
    </location>
</feature>
<dbReference type="FunFam" id="3.40.50.1820:FF:000024">
    <property type="entry name" value="acyl-coenzyme A thioesterase 4"/>
    <property type="match status" value="1"/>
</dbReference>
<dbReference type="InterPro" id="IPR042490">
    <property type="entry name" value="Thio_Ohase/BAAT_N"/>
</dbReference>
<dbReference type="PIRSF" id="PIRSF016521">
    <property type="entry name" value="Acyl-CoA_hydro"/>
    <property type="match status" value="1"/>
</dbReference>
<dbReference type="Pfam" id="PF04775">
    <property type="entry name" value="Bile_Hydr_Trans"/>
    <property type="match status" value="1"/>
</dbReference>
<dbReference type="Ensembl" id="ENSSAUT00010048822.1">
    <property type="protein sequence ID" value="ENSSAUP00010046455.1"/>
    <property type="gene ID" value="ENSSAUG00010019359.1"/>
</dbReference>
<evidence type="ECO:0000313" key="6">
    <source>
        <dbReference type="Proteomes" id="UP000472265"/>
    </source>
</evidence>
<evidence type="ECO:0000256" key="1">
    <source>
        <dbReference type="ARBA" id="ARBA00006538"/>
    </source>
</evidence>
<proteinExistence type="inferred from homology"/>
<dbReference type="InterPro" id="IPR006862">
    <property type="entry name" value="Thio_Ohase/aa_AcTrfase"/>
</dbReference>
<dbReference type="Pfam" id="PF08840">
    <property type="entry name" value="BAAT_C"/>
    <property type="match status" value="1"/>
</dbReference>
<sequence length="440" mass="49026">MIVTLRLSTMSPPTSPILSVQPTRGLVDEKLKVVVESLPPGSPVTLHSLHHSEDEDYWEAFGHYVSDFRGMVSVSEDLSFGGTYTGKEDMGLLWSMRPVPGSRKGLRLRKMNVCSPMLHNISVYSGHVSEGFREQTPLTSVLVERWYMAPGVKRIDIMEKGVRGTLFIPPGPGPFPGLLDMWGGGGGLIEYRSALLASHGYVSLAMDYFNSQELESADLEFKYFETAFNIIKEHPQVIPDRVGMFGLSLGSLVTMHVAAESTIVKPRCCICVSGSHFYPRDRTIKEVIMEPRSNSHRLRIDENNHHVWRDMWIHLLDDPSKKVDVGKINCPILLVNGKDDQNVPADECAEDIALLMNAAGNGHLLSRVLYPDTGHLIEPPYSPHFRASNFKAAGVATKTVMLLWGGQTKPHSDAQEDAWRKILSFLQHNLYSSTPPRAKL</sequence>
<gene>
    <name evidence="5" type="primary">LOC115595289</name>
</gene>